<dbReference type="Proteomes" id="UP000216442">
    <property type="component" value="Unassembled WGS sequence"/>
</dbReference>
<dbReference type="InterPro" id="IPR020904">
    <property type="entry name" value="Sc_DH/Rdtase_CS"/>
</dbReference>
<dbReference type="AlphaFoldDB" id="A0A271LS05"/>
<comment type="similarity">
    <text evidence="1 3">Belongs to the short-chain dehydrogenases/reductases (SDR) family.</text>
</comment>
<name>A0A271LS05_9HYPH</name>
<dbReference type="PRINTS" id="PR00081">
    <property type="entry name" value="GDHRDH"/>
</dbReference>
<comment type="caution">
    <text evidence="4">The sequence shown here is derived from an EMBL/GenBank/DDBJ whole genome shotgun (WGS) entry which is preliminary data.</text>
</comment>
<dbReference type="SUPFAM" id="SSF51735">
    <property type="entry name" value="NAD(P)-binding Rossmann-fold domains"/>
    <property type="match status" value="1"/>
</dbReference>
<organism evidence="4 5">
    <name type="scientific">Mesorhizobium temperatum</name>
    <dbReference type="NCBI Taxonomy" id="241416"/>
    <lineage>
        <taxon>Bacteria</taxon>
        <taxon>Pseudomonadati</taxon>
        <taxon>Pseudomonadota</taxon>
        <taxon>Alphaproteobacteria</taxon>
        <taxon>Hyphomicrobiales</taxon>
        <taxon>Phyllobacteriaceae</taxon>
        <taxon>Mesorhizobium</taxon>
    </lineage>
</organism>
<reference evidence="4 5" key="1">
    <citation type="submission" date="2017-08" db="EMBL/GenBank/DDBJ databases">
        <title>Mesorhizobium wenxinae sp. nov., a novel rhizobial species isolated from root nodules of chickpea (Cicer arietinum L.).</title>
        <authorList>
            <person name="Zhang J."/>
        </authorList>
    </citation>
    <scope>NUCLEOTIDE SEQUENCE [LARGE SCALE GENOMIC DNA]</scope>
    <source>
        <strain evidence="4 5">SDW018</strain>
    </source>
</reference>
<dbReference type="NCBIfam" id="NF006119">
    <property type="entry name" value="PRK08264.1-5"/>
    <property type="match status" value="1"/>
</dbReference>
<dbReference type="GO" id="GO:0005829">
    <property type="term" value="C:cytosol"/>
    <property type="evidence" value="ECO:0007669"/>
    <property type="project" value="TreeGrafter"/>
</dbReference>
<evidence type="ECO:0000256" key="1">
    <source>
        <dbReference type="ARBA" id="ARBA00006484"/>
    </source>
</evidence>
<dbReference type="InterPro" id="IPR002347">
    <property type="entry name" value="SDR_fam"/>
</dbReference>
<dbReference type="EMBL" id="NPKJ01000027">
    <property type="protein sequence ID" value="PAQ10557.1"/>
    <property type="molecule type" value="Genomic_DNA"/>
</dbReference>
<dbReference type="NCBIfam" id="NF006117">
    <property type="entry name" value="PRK08264.1-3"/>
    <property type="match status" value="1"/>
</dbReference>
<dbReference type="OrthoDB" id="9793825at2"/>
<dbReference type="GO" id="GO:0016491">
    <property type="term" value="F:oxidoreductase activity"/>
    <property type="evidence" value="ECO:0007669"/>
    <property type="project" value="UniProtKB-KW"/>
</dbReference>
<gene>
    <name evidence="4" type="ORF">CIT26_08160</name>
</gene>
<dbReference type="RefSeq" id="WP_095492113.1">
    <property type="nucleotide sequence ID" value="NZ_NPKJ01000027.1"/>
</dbReference>
<protein>
    <submittedName>
        <fullName evidence="4">Short-chain dehydrogenase</fullName>
    </submittedName>
</protein>
<proteinExistence type="inferred from homology"/>
<evidence type="ECO:0000313" key="5">
    <source>
        <dbReference type="Proteomes" id="UP000216442"/>
    </source>
</evidence>
<sequence>MIIQDSVLFITGANRGLGLAFAEQALQRGAKKVYAGVRRPADEGRPGIIQVRLDVTDHASIAVAANQCGDTTLLVNNAGIARLTSSTLDPSMIEGAREILETNYFGMIAVSQAFAPILARNGGGAIINVLSDATWYARPMLAAYSASKSAAWSFTNALRIELRGQKTTVLGLHVSFMDTDMTHGFDMKKVSPQQAAEAALIDLEANKEEVLADDFTKEVKRSLSNGKPIYLDPPPLG</sequence>
<keyword evidence="5" id="KW-1185">Reference proteome</keyword>
<dbReference type="PANTHER" id="PTHR43391:SF91">
    <property type="entry name" value="OS04G0390700 PROTEIN"/>
    <property type="match status" value="1"/>
</dbReference>
<dbReference type="InterPro" id="IPR036291">
    <property type="entry name" value="NAD(P)-bd_dom_sf"/>
</dbReference>
<dbReference type="Pfam" id="PF00106">
    <property type="entry name" value="adh_short"/>
    <property type="match status" value="1"/>
</dbReference>
<dbReference type="PANTHER" id="PTHR43391">
    <property type="entry name" value="RETINOL DEHYDROGENASE-RELATED"/>
    <property type="match status" value="1"/>
</dbReference>
<evidence type="ECO:0000256" key="3">
    <source>
        <dbReference type="RuleBase" id="RU000363"/>
    </source>
</evidence>
<dbReference type="Gene3D" id="3.40.50.720">
    <property type="entry name" value="NAD(P)-binding Rossmann-like Domain"/>
    <property type="match status" value="1"/>
</dbReference>
<evidence type="ECO:0000313" key="4">
    <source>
        <dbReference type="EMBL" id="PAQ10557.1"/>
    </source>
</evidence>
<evidence type="ECO:0000256" key="2">
    <source>
        <dbReference type="ARBA" id="ARBA00023002"/>
    </source>
</evidence>
<dbReference type="PRINTS" id="PR00080">
    <property type="entry name" value="SDRFAMILY"/>
</dbReference>
<dbReference type="PROSITE" id="PS00061">
    <property type="entry name" value="ADH_SHORT"/>
    <property type="match status" value="1"/>
</dbReference>
<keyword evidence="2" id="KW-0560">Oxidoreductase</keyword>
<accession>A0A271LS05</accession>